<dbReference type="KEGG" id="bgm:CAL15_03510"/>
<name>A0A1W6Z802_9BORD</name>
<sequence length="179" mass="18881">MSLSHFQALVQQLGARLGAPDMHTDDSGYIALTIDELDVHFQYEPDDDRVVLFTRLPVVDLDRATEIYGLLLSANLFWQGTRGATFSIDFHTGQVFLADRRGVDGLIEQELEDWLEGFVNTALHWQQRLEAANEGGPLFPDTADGGDNGGGTGGGSGGGGLGGGGTGGGFGGGFPGIRV</sequence>
<dbReference type="STRING" id="463040.CAL15_03510"/>
<evidence type="ECO:0000313" key="3">
    <source>
        <dbReference type="Proteomes" id="UP000194161"/>
    </source>
</evidence>
<evidence type="ECO:0000256" key="1">
    <source>
        <dbReference type="SAM" id="MobiDB-lite"/>
    </source>
</evidence>
<proteinExistence type="predicted"/>
<feature type="compositionally biased region" description="Gly residues" evidence="1">
    <location>
        <begin position="146"/>
        <end position="179"/>
    </location>
</feature>
<dbReference type="Gene3D" id="3.30.1460.10">
    <property type="match status" value="1"/>
</dbReference>
<dbReference type="AlphaFoldDB" id="A0A1W6Z802"/>
<accession>A0A1W6Z802</accession>
<organism evidence="2 3">
    <name type="scientific">Bordetella genomosp. 13</name>
    <dbReference type="NCBI Taxonomy" id="463040"/>
    <lineage>
        <taxon>Bacteria</taxon>
        <taxon>Pseudomonadati</taxon>
        <taxon>Pseudomonadota</taxon>
        <taxon>Betaproteobacteria</taxon>
        <taxon>Burkholderiales</taxon>
        <taxon>Alcaligenaceae</taxon>
        <taxon>Bordetella</taxon>
    </lineage>
</organism>
<gene>
    <name evidence="2" type="ORF">CAL15_03510</name>
</gene>
<dbReference type="EMBL" id="CP021111">
    <property type="protein sequence ID" value="ARP93528.1"/>
    <property type="molecule type" value="Genomic_DNA"/>
</dbReference>
<reference evidence="2 3" key="1">
    <citation type="submission" date="2017-05" db="EMBL/GenBank/DDBJ databases">
        <title>Complete and WGS of Bordetella genogroups.</title>
        <authorList>
            <person name="Spilker T."/>
            <person name="LiPuma J."/>
        </authorList>
    </citation>
    <scope>NUCLEOTIDE SEQUENCE [LARGE SCALE GENOMIC DNA]</scope>
    <source>
        <strain evidence="2 3">AU7206</strain>
    </source>
</reference>
<feature type="region of interest" description="Disordered" evidence="1">
    <location>
        <begin position="134"/>
        <end position="179"/>
    </location>
</feature>
<dbReference type="CDD" id="cd16364">
    <property type="entry name" value="T3SC_I-like"/>
    <property type="match status" value="1"/>
</dbReference>
<dbReference type="OrthoDB" id="8636815at2"/>
<dbReference type="SUPFAM" id="SSF69635">
    <property type="entry name" value="Type III secretory system chaperone-like"/>
    <property type="match status" value="1"/>
</dbReference>
<evidence type="ECO:0008006" key="4">
    <source>
        <dbReference type="Google" id="ProtNLM"/>
    </source>
</evidence>
<dbReference type="InterPro" id="IPR010261">
    <property type="entry name" value="Tir_chaperone"/>
</dbReference>
<dbReference type="GO" id="GO:0030254">
    <property type="term" value="P:protein secretion by the type III secretion system"/>
    <property type="evidence" value="ECO:0007669"/>
    <property type="project" value="InterPro"/>
</dbReference>
<dbReference type="Proteomes" id="UP000194161">
    <property type="component" value="Chromosome"/>
</dbReference>
<dbReference type="Pfam" id="PF05932">
    <property type="entry name" value="CesT"/>
    <property type="match status" value="1"/>
</dbReference>
<protein>
    <recommendedName>
        <fullName evidence="4">Molecular chaperone Tir</fullName>
    </recommendedName>
</protein>
<dbReference type="RefSeq" id="WP_086077311.1">
    <property type="nucleotide sequence ID" value="NZ_CP021111.1"/>
</dbReference>
<evidence type="ECO:0000313" key="2">
    <source>
        <dbReference type="EMBL" id="ARP93528.1"/>
    </source>
</evidence>
<keyword evidence="3" id="KW-1185">Reference proteome</keyword>